<feature type="domain" description="DUF5776" evidence="3">
    <location>
        <begin position="459"/>
        <end position="523"/>
    </location>
</feature>
<dbReference type="AlphaFoldDB" id="A0A2X0QG96"/>
<dbReference type="SUPFAM" id="SSF53448">
    <property type="entry name" value="Nucleotide-diphospho-sugar transferases"/>
    <property type="match status" value="1"/>
</dbReference>
<sequence>MNQTLGMDKIEVIIVDDLSTDDSKIIINNFVERYPEIIFVEMQKNTGSPATPRNIGTEISTGRYIAYMDADDWLAPKAMELLVTVLEETGDDYVVGKTIEVSNKKQSVIANFESYCDRRSLNPSDVPKVFQHLGPRSKLVRASVIKENHIEFPNMKYAEDKQFFLDVVLNSKKMSTITDVTYYLNRMDDNDASLIKQTSIFEKTATNIEVLKYVLKKNISTELQKPLLVRLVEEDSIIRFFMNQRFLQSEKREEFFKMYKQVLVLLHDLSYDISDYFESEESKIAHRLLKDESYEKLVSFIDWTLQINKNSYIKDNNVYEIIDAEIGIAKEIKVPLRAYYEESYIENDNLYMLISVYGEKAQQINSIELQNEEKGNSNISIVISNNKIKINVSEIEKKVDQSEYTLRIIYDGFKRIAINALKPKVVNEINVTKSQNISFDFRTKESIFELKRMAFLKAYHTKNVQLVKIIKPCFIYKEMIFEKNDRLSMLHAGDLIAIADICFTNRGIPRLKTQDGNFLTAIKTHSKPVMDNELPHKITVKKECFLYENVNFVKEERRDFQKIGSQLEVIALIKDKNGRTRYKTKNGLFITAHFDFVE</sequence>
<evidence type="ECO:0000313" key="5">
    <source>
        <dbReference type="Proteomes" id="UP000270190"/>
    </source>
</evidence>
<comment type="similarity">
    <text evidence="1">Belongs to the glycosyltransferase 2 family.</text>
</comment>
<dbReference type="Pfam" id="PF00535">
    <property type="entry name" value="Glycos_transf_2"/>
    <property type="match status" value="1"/>
</dbReference>
<organism evidence="4 5">
    <name type="scientific">Brochothrix thermosphacta</name>
    <name type="common">Microbacterium thermosphactum</name>
    <dbReference type="NCBI Taxonomy" id="2756"/>
    <lineage>
        <taxon>Bacteria</taxon>
        <taxon>Bacillati</taxon>
        <taxon>Bacillota</taxon>
        <taxon>Bacilli</taxon>
        <taxon>Bacillales</taxon>
        <taxon>Listeriaceae</taxon>
        <taxon>Brochothrix</taxon>
    </lineage>
</organism>
<dbReference type="InterPro" id="IPR044081">
    <property type="entry name" value="DUF5776"/>
</dbReference>
<dbReference type="Pfam" id="PF19087">
    <property type="entry name" value="DUF5776"/>
    <property type="match status" value="2"/>
</dbReference>
<feature type="domain" description="DUF5776" evidence="3">
    <location>
        <begin position="535"/>
        <end position="597"/>
    </location>
</feature>
<dbReference type="Gene3D" id="3.90.550.10">
    <property type="entry name" value="Spore Coat Polysaccharide Biosynthesis Protein SpsA, Chain A"/>
    <property type="match status" value="1"/>
</dbReference>
<evidence type="ECO:0000259" key="2">
    <source>
        <dbReference type="Pfam" id="PF00535"/>
    </source>
</evidence>
<keyword evidence="4" id="KW-0328">Glycosyltransferase</keyword>
<evidence type="ECO:0000259" key="3">
    <source>
        <dbReference type="Pfam" id="PF19087"/>
    </source>
</evidence>
<gene>
    <name evidence="4" type="ORF">BTBSAS_170039</name>
</gene>
<dbReference type="GO" id="GO:0016758">
    <property type="term" value="F:hexosyltransferase activity"/>
    <property type="evidence" value="ECO:0007669"/>
    <property type="project" value="UniProtKB-ARBA"/>
</dbReference>
<evidence type="ECO:0000313" key="4">
    <source>
        <dbReference type="EMBL" id="SPP27646.1"/>
    </source>
</evidence>
<dbReference type="InterPro" id="IPR029044">
    <property type="entry name" value="Nucleotide-diphossugar_trans"/>
</dbReference>
<accession>A0A2X0QG96</accession>
<dbReference type="PANTHER" id="PTHR22916">
    <property type="entry name" value="GLYCOSYLTRANSFERASE"/>
    <property type="match status" value="1"/>
</dbReference>
<reference evidence="5" key="1">
    <citation type="submission" date="2018-04" db="EMBL/GenBank/DDBJ databases">
        <authorList>
            <person name="Illikoud N."/>
        </authorList>
    </citation>
    <scope>NUCLEOTIDE SEQUENCE [LARGE SCALE GENOMIC DNA]</scope>
</reference>
<dbReference type="EMBL" id="OUNC01000009">
    <property type="protein sequence ID" value="SPP27646.1"/>
    <property type="molecule type" value="Genomic_DNA"/>
</dbReference>
<dbReference type="EC" id="2.4.-.-" evidence="4"/>
<evidence type="ECO:0000256" key="1">
    <source>
        <dbReference type="ARBA" id="ARBA00006739"/>
    </source>
</evidence>
<keyword evidence="4" id="KW-0808">Transferase</keyword>
<dbReference type="PANTHER" id="PTHR22916:SF3">
    <property type="entry name" value="UDP-GLCNAC:BETAGAL BETA-1,3-N-ACETYLGLUCOSAMINYLTRANSFERASE-LIKE PROTEIN 1"/>
    <property type="match status" value="1"/>
</dbReference>
<dbReference type="InterPro" id="IPR001173">
    <property type="entry name" value="Glyco_trans_2-like"/>
</dbReference>
<dbReference type="CDD" id="cd00761">
    <property type="entry name" value="Glyco_tranf_GTA_type"/>
    <property type="match status" value="1"/>
</dbReference>
<name>A0A2X0QG96_BROTH</name>
<proteinExistence type="inferred from homology"/>
<feature type="domain" description="Glycosyltransferase 2-like" evidence="2">
    <location>
        <begin position="7"/>
        <end position="104"/>
    </location>
</feature>
<protein>
    <submittedName>
        <fullName evidence="4">Putative glycosyltransferases involved in cell wall biogenesis</fullName>
        <ecNumber evidence="4">2.4.-.-</ecNumber>
    </submittedName>
</protein>
<dbReference type="Proteomes" id="UP000270190">
    <property type="component" value="Unassembled WGS sequence"/>
</dbReference>